<comment type="caution">
    <text evidence="1">The sequence shown here is derived from an EMBL/GenBank/DDBJ whole genome shotgun (WGS) entry which is preliminary data.</text>
</comment>
<reference evidence="1" key="1">
    <citation type="submission" date="2016-10" db="EMBL/GenBank/DDBJ databases">
        <title>Draft Genome Sequence of Nocardioides luteus Strain BAFB, an Alkane-Degrading Bacterium Isolated from JP-7 Polluted Soil.</title>
        <authorList>
            <person name="Brown L."/>
            <person name="Ruiz O.N."/>
            <person name="Gunasekera T."/>
        </authorList>
    </citation>
    <scope>NUCLEOTIDE SEQUENCE [LARGE SCALE GENOMIC DNA]</scope>
    <source>
        <strain evidence="1">BAFB</strain>
    </source>
</reference>
<dbReference type="AlphaFoldDB" id="A0A1J4N4B5"/>
<protein>
    <submittedName>
        <fullName evidence="1">Uncharacterized protein</fullName>
    </submittedName>
</protein>
<name>A0A1J4N4B5_9ACTN</name>
<organism evidence="1 2">
    <name type="scientific">Nocardioides luteus</name>
    <dbReference type="NCBI Taxonomy" id="1844"/>
    <lineage>
        <taxon>Bacteria</taxon>
        <taxon>Bacillati</taxon>
        <taxon>Actinomycetota</taxon>
        <taxon>Actinomycetes</taxon>
        <taxon>Propionibacteriales</taxon>
        <taxon>Nocardioidaceae</taxon>
        <taxon>Nocardioides</taxon>
    </lineage>
</organism>
<dbReference type="RefSeq" id="WP_045547288.1">
    <property type="nucleotide sequence ID" value="NZ_JZDQ02000027.1"/>
</dbReference>
<gene>
    <name evidence="1" type="ORF">UG56_018580</name>
</gene>
<dbReference type="Proteomes" id="UP000033772">
    <property type="component" value="Unassembled WGS sequence"/>
</dbReference>
<evidence type="ECO:0000313" key="2">
    <source>
        <dbReference type="Proteomes" id="UP000033772"/>
    </source>
</evidence>
<dbReference type="OrthoDB" id="4554814at2"/>
<proteinExistence type="predicted"/>
<accession>A0A1J4N4B5</accession>
<evidence type="ECO:0000313" key="1">
    <source>
        <dbReference type="EMBL" id="OIJ25241.1"/>
    </source>
</evidence>
<sequence length="100" mass="11323">MPRWVRSYWDEEDVTFLWEVADDGWITRSIELAGPGRKPQAAAALDEVVAASAAGGADAVRAYEARFGTAPEKPLDDWDFPHQAIDESEFEREWREVLDN</sequence>
<keyword evidence="2" id="KW-1185">Reference proteome</keyword>
<dbReference type="EMBL" id="JZDQ02000027">
    <property type="protein sequence ID" value="OIJ25241.1"/>
    <property type="molecule type" value="Genomic_DNA"/>
</dbReference>